<dbReference type="EMBL" id="UIUC01000043">
    <property type="protein sequence ID" value="SVN67226.1"/>
    <property type="molecule type" value="Genomic_DNA"/>
</dbReference>
<dbReference type="AlphaFoldDB" id="A0A0J2G5D2"/>
<accession>A0A0J2G5D2</accession>
<organism evidence="4 5">
    <name type="scientific">Klebsiella pneumoniae</name>
    <dbReference type="NCBI Taxonomy" id="573"/>
    <lineage>
        <taxon>Bacteria</taxon>
        <taxon>Pseudomonadati</taxon>
        <taxon>Pseudomonadota</taxon>
        <taxon>Gammaproteobacteria</taxon>
        <taxon>Enterobacterales</taxon>
        <taxon>Enterobacteriaceae</taxon>
        <taxon>Klebsiella/Raoultella group</taxon>
        <taxon>Klebsiella</taxon>
        <taxon>Klebsiella pneumoniae complex</taxon>
    </lineage>
</organism>
<dbReference type="InterPro" id="IPR011990">
    <property type="entry name" value="TPR-like_helical_dom_sf"/>
</dbReference>
<accession>A0A3B0NXH0</accession>
<dbReference type="Proteomes" id="UP000259364">
    <property type="component" value="Unassembled WGS sequence"/>
</dbReference>
<dbReference type="GO" id="GO:1901515">
    <property type="term" value="F:poly-beta-1,6-N-acetyl-D-glucosamine transmembrane transporter activity"/>
    <property type="evidence" value="ECO:0007669"/>
    <property type="project" value="InterPro"/>
</dbReference>
<evidence type="ECO:0000313" key="4">
    <source>
        <dbReference type="EMBL" id="SXG17169.1"/>
    </source>
</evidence>
<name>A0A0J2G5D2_KLEPN</name>
<reference evidence="5 6" key="1">
    <citation type="submission" date="2018-08" db="EMBL/GenBank/DDBJ databases">
        <authorList>
            <consortium name="Pathogen Informatics"/>
        </authorList>
    </citation>
    <scope>NUCLEOTIDE SEQUENCE [LARGE SCALE GENOMIC DNA]</scope>
    <source>
        <strain evidence="4 5">EuSCAPE_AT002</strain>
        <strain evidence="2 6">EuSCAPE_GR003</strain>
        <strain evidence="3 7">EuSCAPE_UK014</strain>
    </source>
</reference>
<evidence type="ECO:0000313" key="3">
    <source>
        <dbReference type="EMBL" id="SWF77776.1"/>
    </source>
</evidence>
<evidence type="ECO:0000313" key="6">
    <source>
        <dbReference type="Proteomes" id="UP000258905"/>
    </source>
</evidence>
<sequence>MLCNGFLMNIWQIEMERSPYSNTLLFNRNTKLSLSIGLLLLFPALVQGADSLYDQQILQARQGQYAPFLSYLQQYQLRHALTPSQVADWLQVALWAGQDDEVVKVWRRYQVYMPLPARGTAAAAQALRNQKQWQTSLTLWQQALSQAPGSDDYRIGYIKTLADARKDGEALSEARRLVAEQASVAHLQTLSYVYLRLGKSWDQLLVDTQILDREPQNKTALASLMATLTRNRIDSPALGLANSVELTPAEKRNLQLNAAAELVRLADTPSREEKARYALARTALTQYDAMIAAWHPDPQAAPDIIRARIDRLGALYASAEYAQVIREYQSLIAQQQTVPDWAIGWVISSFIALKQIEPALTLIHQHPSWLTSQQNEEHELFYALLDTGQYPAAQRYVARLTRNAPYIRRLYGSPTPQPNDDWLTAQSLNVHYLAATNDLPQAEARMQRLAATAPGNQGLQIDYAALLQERGLPRAAERQLKAAESLEPASLQLERQQAWVALDLQEWRQMDLLADDVVARSPRDLNTQRLARAREIHHLSELRLSVGKGLHSDNPVSGTHDLSFETAIYSPPLADSWRLFGGHRFAEGNFEEGKGSRRQLFAGIEWRPRDYWGELELSSVNFHDENKPGVRLSAAHDVSDRWQLGGELERISQQTPLRALRNGVSANRGEGWLRWSPNERREYRFSAAASRFTDRNRRQEYTLSGKERLWQTPWLTLDLQPGLSASANSRTDTAYYSPARDLAATAALAVDHTLYQRYDTVWSQQLLAGGGSYWQKNHAAGAITVLGYGQRLRWNNVVDTGLMLNWDKRPYDGKRENNLAITLDANIRF</sequence>
<evidence type="ECO:0000313" key="7">
    <source>
        <dbReference type="Proteomes" id="UP000259364"/>
    </source>
</evidence>
<dbReference type="EMBL" id="UKAW01000009">
    <property type="protein sequence ID" value="SXG17169.1"/>
    <property type="molecule type" value="Genomic_DNA"/>
</dbReference>
<dbReference type="Proteomes" id="UP000258905">
    <property type="component" value="Unassembled WGS sequence"/>
</dbReference>
<dbReference type="InterPro" id="IPR023870">
    <property type="entry name" value="PGA_export_porin_PgaA"/>
</dbReference>
<feature type="domain" description="PgaA membrane beta barrel" evidence="1">
    <location>
        <begin position="536"/>
        <end position="829"/>
    </location>
</feature>
<dbReference type="NCBIfam" id="TIGR03939">
    <property type="entry name" value="PGA_TPR_OMP"/>
    <property type="match status" value="1"/>
</dbReference>
<dbReference type="EMBL" id="UJHH01000051">
    <property type="protein sequence ID" value="SWF77776.1"/>
    <property type="molecule type" value="Genomic_DNA"/>
</dbReference>
<evidence type="ECO:0000313" key="2">
    <source>
        <dbReference type="EMBL" id="SVN67226.1"/>
    </source>
</evidence>
<dbReference type="InterPro" id="IPR049003">
    <property type="entry name" value="PgaA_barrel"/>
</dbReference>
<proteinExistence type="predicted"/>
<evidence type="ECO:0000259" key="1">
    <source>
        <dbReference type="Pfam" id="PF21197"/>
    </source>
</evidence>
<dbReference type="Proteomes" id="UP000257587">
    <property type="component" value="Unassembled WGS sequence"/>
</dbReference>
<evidence type="ECO:0000313" key="5">
    <source>
        <dbReference type="Proteomes" id="UP000257587"/>
    </source>
</evidence>
<protein>
    <submittedName>
        <fullName evidence="4">Biofilm formation protein HmsH</fullName>
    </submittedName>
</protein>
<dbReference type="Gene3D" id="1.25.40.10">
    <property type="entry name" value="Tetratricopeptide repeat domain"/>
    <property type="match status" value="1"/>
</dbReference>
<dbReference type="Pfam" id="PF21197">
    <property type="entry name" value="PgaA_barrel"/>
    <property type="match status" value="1"/>
</dbReference>
<gene>
    <name evidence="4" type="primary">hmsH</name>
    <name evidence="4" type="ORF">SAMEA3499874_03345</name>
    <name evidence="2" type="ORF">SAMEA3649591_05286</name>
    <name evidence="3" type="ORF">SAMEA3720909_05395</name>
</gene>
<dbReference type="NCBIfam" id="NF007468">
    <property type="entry name" value="PRK10049.1"/>
    <property type="match status" value="1"/>
</dbReference>
<comment type="caution">
    <text evidence="4">The sequence shown here is derived from an EMBL/GenBank/DDBJ whole genome shotgun (WGS) entry which is preliminary data.</text>
</comment>